<dbReference type="Proteomes" id="UP000245207">
    <property type="component" value="Unassembled WGS sequence"/>
</dbReference>
<name>A0A2U1K903_ARTAN</name>
<sequence>MVRLLIRLFLLGYPRKVKKFAFVRFTRVSNIDVLVGNLNTIWIRKFKLRFNLARFQRGSINGGAKVVEQKQHVRVNVPATSSFSRSFAAAVSNEARSHKVDKNMEDKPAMVIDDKCMLDKNSKLTLVGKVKKFDSLPNLRIIFNDEGFENVLIRYLGGFWVCLEFIDIHARDNFQSHEGMKKWFSDVHSWTNEFRVDERVA</sequence>
<gene>
    <name evidence="1" type="ORF">CTI12_AA630410</name>
</gene>
<accession>A0A2U1K903</accession>
<comment type="caution">
    <text evidence="1">The sequence shown here is derived from an EMBL/GenBank/DDBJ whole genome shotgun (WGS) entry which is preliminary data.</text>
</comment>
<organism evidence="1 2">
    <name type="scientific">Artemisia annua</name>
    <name type="common">Sweet wormwood</name>
    <dbReference type="NCBI Taxonomy" id="35608"/>
    <lineage>
        <taxon>Eukaryota</taxon>
        <taxon>Viridiplantae</taxon>
        <taxon>Streptophyta</taxon>
        <taxon>Embryophyta</taxon>
        <taxon>Tracheophyta</taxon>
        <taxon>Spermatophyta</taxon>
        <taxon>Magnoliopsida</taxon>
        <taxon>eudicotyledons</taxon>
        <taxon>Gunneridae</taxon>
        <taxon>Pentapetalae</taxon>
        <taxon>asterids</taxon>
        <taxon>campanulids</taxon>
        <taxon>Asterales</taxon>
        <taxon>Asteraceae</taxon>
        <taxon>Asteroideae</taxon>
        <taxon>Anthemideae</taxon>
        <taxon>Artemisiinae</taxon>
        <taxon>Artemisia</taxon>
    </lineage>
</organism>
<dbReference type="AlphaFoldDB" id="A0A2U1K903"/>
<protein>
    <submittedName>
        <fullName evidence="1">Nucleotide-binding alpha-beta plait domain-containing protein</fullName>
    </submittedName>
</protein>
<evidence type="ECO:0000313" key="1">
    <source>
        <dbReference type="EMBL" id="PWA17119.1"/>
    </source>
</evidence>
<proteinExistence type="predicted"/>
<reference evidence="1 2" key="1">
    <citation type="journal article" date="2018" name="Mol. Plant">
        <title>The genome of Artemisia annua provides insight into the evolution of Asteraceae family and artemisinin biosynthesis.</title>
        <authorList>
            <person name="Shen Q."/>
            <person name="Zhang L."/>
            <person name="Liao Z."/>
            <person name="Wang S."/>
            <person name="Yan T."/>
            <person name="Shi P."/>
            <person name="Liu M."/>
            <person name="Fu X."/>
            <person name="Pan Q."/>
            <person name="Wang Y."/>
            <person name="Lv Z."/>
            <person name="Lu X."/>
            <person name="Zhang F."/>
            <person name="Jiang W."/>
            <person name="Ma Y."/>
            <person name="Chen M."/>
            <person name="Hao X."/>
            <person name="Li L."/>
            <person name="Tang Y."/>
            <person name="Lv G."/>
            <person name="Zhou Y."/>
            <person name="Sun X."/>
            <person name="Brodelius P.E."/>
            <person name="Rose J.K.C."/>
            <person name="Tang K."/>
        </authorList>
    </citation>
    <scope>NUCLEOTIDE SEQUENCE [LARGE SCALE GENOMIC DNA]</scope>
    <source>
        <strain evidence="2">cv. Huhao1</strain>
        <tissue evidence="1">Leaf</tissue>
    </source>
</reference>
<dbReference type="EMBL" id="PKPP01032334">
    <property type="protein sequence ID" value="PWA17119.1"/>
    <property type="molecule type" value="Genomic_DNA"/>
</dbReference>
<keyword evidence="2" id="KW-1185">Reference proteome</keyword>
<evidence type="ECO:0000313" key="2">
    <source>
        <dbReference type="Proteomes" id="UP000245207"/>
    </source>
</evidence>